<proteinExistence type="predicted"/>
<feature type="region of interest" description="Disordered" evidence="2">
    <location>
        <begin position="46"/>
        <end position="65"/>
    </location>
</feature>
<dbReference type="Gene3D" id="3.30.1950.10">
    <property type="entry name" value="wza like domain"/>
    <property type="match status" value="1"/>
</dbReference>
<dbReference type="InterPro" id="IPR003715">
    <property type="entry name" value="Poly_export_N"/>
</dbReference>
<evidence type="ECO:0000256" key="2">
    <source>
        <dbReference type="SAM" id="MobiDB-lite"/>
    </source>
</evidence>
<dbReference type="Pfam" id="PF02563">
    <property type="entry name" value="Poly_export"/>
    <property type="match status" value="1"/>
</dbReference>
<dbReference type="Proteomes" id="UP000577362">
    <property type="component" value="Unassembled WGS sequence"/>
</dbReference>
<evidence type="ECO:0000313" key="7">
    <source>
        <dbReference type="Proteomes" id="UP000577362"/>
    </source>
</evidence>
<sequence>MVLLPSPAPPARLARVSCALVLVVPLLAACAAPVANNGKRAAAVPETTAGTTAMPPPRPDQPTPSSYRYRLGIGDRIRVTVFGEEALSGEFEIDGGGAVTLPLIGAVPAEDQTLADLQDTLTKRFRSGLLRNPKIVVEILSYRPIFVLGEVRNSGEYKFRPGLSAFEAVALAGGFTYRADQRHIYIRRRGESEERAHDMSRPVPVFPGDNLRVAERYF</sequence>
<name>A0A840C8Q5_9HYPH</name>
<keyword evidence="7" id="KW-1185">Reference proteome</keyword>
<dbReference type="InterPro" id="IPR049712">
    <property type="entry name" value="Poly_export"/>
</dbReference>
<gene>
    <name evidence="6" type="ORF">GGR16_003764</name>
</gene>
<evidence type="ECO:0000259" key="5">
    <source>
        <dbReference type="Pfam" id="PF10531"/>
    </source>
</evidence>
<dbReference type="EMBL" id="JACIEN010000005">
    <property type="protein sequence ID" value="MBB4018717.1"/>
    <property type="molecule type" value="Genomic_DNA"/>
</dbReference>
<accession>A0A840C8Q5</accession>
<dbReference type="AlphaFoldDB" id="A0A840C8Q5"/>
<evidence type="ECO:0000256" key="3">
    <source>
        <dbReference type="SAM" id="SignalP"/>
    </source>
</evidence>
<feature type="signal peptide" evidence="3">
    <location>
        <begin position="1"/>
        <end position="28"/>
    </location>
</feature>
<dbReference type="Gene3D" id="3.10.560.10">
    <property type="entry name" value="Outer membrane lipoprotein wza domain like"/>
    <property type="match status" value="1"/>
</dbReference>
<comment type="caution">
    <text evidence="6">The sequence shown here is derived from an EMBL/GenBank/DDBJ whole genome shotgun (WGS) entry which is preliminary data.</text>
</comment>
<dbReference type="InterPro" id="IPR019554">
    <property type="entry name" value="Soluble_ligand-bd"/>
</dbReference>
<dbReference type="PANTHER" id="PTHR33619">
    <property type="entry name" value="POLYSACCHARIDE EXPORT PROTEIN GFCE-RELATED"/>
    <property type="match status" value="1"/>
</dbReference>
<keyword evidence="1 3" id="KW-0732">Signal</keyword>
<reference evidence="6 7" key="1">
    <citation type="submission" date="2020-08" db="EMBL/GenBank/DDBJ databases">
        <title>Genomic Encyclopedia of Type Strains, Phase IV (KMG-IV): sequencing the most valuable type-strain genomes for metagenomic binning, comparative biology and taxonomic classification.</title>
        <authorList>
            <person name="Goeker M."/>
        </authorList>
    </citation>
    <scope>NUCLEOTIDE SEQUENCE [LARGE SCALE GENOMIC DNA]</scope>
    <source>
        <strain evidence="6 7">DSM 103737</strain>
    </source>
</reference>
<protein>
    <submittedName>
        <fullName evidence="6">Polysaccharide export outer membrane protein</fullName>
    </submittedName>
</protein>
<evidence type="ECO:0000259" key="4">
    <source>
        <dbReference type="Pfam" id="PF02563"/>
    </source>
</evidence>
<feature type="domain" description="Polysaccharide export protein N-terminal" evidence="4">
    <location>
        <begin position="64"/>
        <end position="139"/>
    </location>
</feature>
<dbReference type="PANTHER" id="PTHR33619:SF3">
    <property type="entry name" value="POLYSACCHARIDE EXPORT PROTEIN GFCE-RELATED"/>
    <property type="match status" value="1"/>
</dbReference>
<dbReference type="RefSeq" id="WP_019404691.1">
    <property type="nucleotide sequence ID" value="NZ_JACIEN010000005.1"/>
</dbReference>
<dbReference type="Pfam" id="PF10531">
    <property type="entry name" value="SLBB"/>
    <property type="match status" value="1"/>
</dbReference>
<evidence type="ECO:0000313" key="6">
    <source>
        <dbReference type="EMBL" id="MBB4018717.1"/>
    </source>
</evidence>
<evidence type="ECO:0000256" key="1">
    <source>
        <dbReference type="ARBA" id="ARBA00022729"/>
    </source>
</evidence>
<feature type="chain" id="PRO_5032410986" evidence="3">
    <location>
        <begin position="29"/>
        <end position="218"/>
    </location>
</feature>
<dbReference type="GO" id="GO:0015159">
    <property type="term" value="F:polysaccharide transmembrane transporter activity"/>
    <property type="evidence" value="ECO:0007669"/>
    <property type="project" value="InterPro"/>
</dbReference>
<feature type="domain" description="Soluble ligand binding" evidence="5">
    <location>
        <begin position="145"/>
        <end position="192"/>
    </location>
</feature>
<organism evidence="6 7">
    <name type="scientific">Chelatococcus caeni</name>
    <dbReference type="NCBI Taxonomy" id="1348468"/>
    <lineage>
        <taxon>Bacteria</taxon>
        <taxon>Pseudomonadati</taxon>
        <taxon>Pseudomonadota</taxon>
        <taxon>Alphaproteobacteria</taxon>
        <taxon>Hyphomicrobiales</taxon>
        <taxon>Chelatococcaceae</taxon>
        <taxon>Chelatococcus</taxon>
    </lineage>
</organism>